<name>A0A833WA06_9HYME</name>
<reference evidence="1" key="1">
    <citation type="submission" date="2019-11" db="EMBL/GenBank/DDBJ databases">
        <title>The nuclear and mitochondrial genomes of Frieseomelitta varia - a highly eusocial stingless bee (Meliponini) with a permanently sterile worker caste.</title>
        <authorList>
            <person name="Freitas F.C.P."/>
            <person name="Lourenco A.P."/>
            <person name="Nunes F.M.F."/>
            <person name="Paschoal A.R."/>
            <person name="Abreu F.C.P."/>
            <person name="Barbin F.O."/>
            <person name="Bataglia L."/>
            <person name="Cardoso-Junior C.A.M."/>
            <person name="Cervoni M.S."/>
            <person name="Silva S.R."/>
            <person name="Dalarmi F."/>
            <person name="Del Lama M.A."/>
            <person name="Depintor T.S."/>
            <person name="Ferreira K.M."/>
            <person name="Goria P.S."/>
            <person name="Jaskot M.C."/>
            <person name="Lago D.C."/>
            <person name="Luna-Lucena D."/>
            <person name="Moda L.M."/>
            <person name="Nascimento L."/>
            <person name="Pedrino M."/>
            <person name="Rabico F.O."/>
            <person name="Sanches F.C."/>
            <person name="Santos D.E."/>
            <person name="Santos C.G."/>
            <person name="Vieira J."/>
            <person name="Lopes T.F."/>
            <person name="Barchuk A.R."/>
            <person name="Hartfelder K."/>
            <person name="Simoes Z.L.P."/>
            <person name="Bitondi M.M.G."/>
            <person name="Pinheiro D.G."/>
        </authorList>
    </citation>
    <scope>NUCLEOTIDE SEQUENCE</scope>
    <source>
        <strain evidence="1">USP_RPSP 00005682</strain>
        <tissue evidence="1">Whole individual</tissue>
    </source>
</reference>
<accession>A0A833WA06</accession>
<sequence length="203" mass="23229">MSLLYLYICTFRFSPLLLKCTADRSVKTDESNMVNGVDEAVSNAHTVEDSEQVSRCECNVPTASQNSQSQVGVTSTFPVDLTRPSYAQVAQHCREVPCTKHKTDERDGNVYYRSEFQYLAVILHLDYMDYIPLLLSYNGYSGYEENFLHCTVTSPTMNVQDNTLCRRVLLLLWFCDFGGTYLLACKNVKLRQDLHFSRILMTI</sequence>
<comment type="caution">
    <text evidence="1">The sequence shown here is derived from an EMBL/GenBank/DDBJ whole genome shotgun (WGS) entry which is preliminary data.</text>
</comment>
<dbReference type="Proteomes" id="UP000655588">
    <property type="component" value="Unassembled WGS sequence"/>
</dbReference>
<dbReference type="AlphaFoldDB" id="A0A833WA06"/>
<evidence type="ECO:0000313" key="1">
    <source>
        <dbReference type="EMBL" id="KAF3429387.1"/>
    </source>
</evidence>
<gene>
    <name evidence="1" type="ORF">E2986_11589</name>
</gene>
<protein>
    <submittedName>
        <fullName evidence="1">Uncharacterized protein</fullName>
    </submittedName>
</protein>
<evidence type="ECO:0000313" key="2">
    <source>
        <dbReference type="Proteomes" id="UP000655588"/>
    </source>
</evidence>
<dbReference type="EMBL" id="WNWW01000164">
    <property type="protein sequence ID" value="KAF3429387.1"/>
    <property type="molecule type" value="Genomic_DNA"/>
</dbReference>
<proteinExistence type="predicted"/>
<keyword evidence="2" id="KW-1185">Reference proteome</keyword>
<organism evidence="1 2">
    <name type="scientific">Frieseomelitta varia</name>
    <dbReference type="NCBI Taxonomy" id="561572"/>
    <lineage>
        <taxon>Eukaryota</taxon>
        <taxon>Metazoa</taxon>
        <taxon>Ecdysozoa</taxon>
        <taxon>Arthropoda</taxon>
        <taxon>Hexapoda</taxon>
        <taxon>Insecta</taxon>
        <taxon>Pterygota</taxon>
        <taxon>Neoptera</taxon>
        <taxon>Endopterygota</taxon>
        <taxon>Hymenoptera</taxon>
        <taxon>Apocrita</taxon>
        <taxon>Aculeata</taxon>
        <taxon>Apoidea</taxon>
        <taxon>Anthophila</taxon>
        <taxon>Apidae</taxon>
        <taxon>Frieseomelitta</taxon>
    </lineage>
</organism>